<dbReference type="Proteomes" id="UP000249522">
    <property type="component" value="Unassembled WGS sequence"/>
</dbReference>
<dbReference type="Pfam" id="PF14007">
    <property type="entry name" value="YtpI"/>
    <property type="match status" value="1"/>
</dbReference>
<dbReference type="RefSeq" id="WP_111148018.1">
    <property type="nucleotide sequence ID" value="NZ_QKRB01000053.1"/>
</dbReference>
<comment type="caution">
    <text evidence="2">The sequence shown here is derived from an EMBL/GenBank/DDBJ whole genome shotgun (WGS) entry which is preliminary data.</text>
</comment>
<evidence type="ECO:0000256" key="1">
    <source>
        <dbReference type="SAM" id="Phobius"/>
    </source>
</evidence>
<feature type="transmembrane region" description="Helical" evidence="1">
    <location>
        <begin position="68"/>
        <end position="86"/>
    </location>
</feature>
<gene>
    <name evidence="2" type="ORF">DNH61_17695</name>
</gene>
<keyword evidence="1" id="KW-0472">Membrane</keyword>
<keyword evidence="1" id="KW-0812">Transmembrane</keyword>
<dbReference type="AlphaFoldDB" id="A0A2W1L7Y2"/>
<keyword evidence="3" id="KW-1185">Reference proteome</keyword>
<evidence type="ECO:0000313" key="2">
    <source>
        <dbReference type="EMBL" id="PZD94250.1"/>
    </source>
</evidence>
<name>A0A2W1L7Y2_9BACL</name>
<evidence type="ECO:0000313" key="3">
    <source>
        <dbReference type="Proteomes" id="UP000249522"/>
    </source>
</evidence>
<accession>A0A2W1L7Y2</accession>
<proteinExistence type="predicted"/>
<dbReference type="EMBL" id="QKRB01000053">
    <property type="protein sequence ID" value="PZD94250.1"/>
    <property type="molecule type" value="Genomic_DNA"/>
</dbReference>
<evidence type="ECO:0008006" key="4">
    <source>
        <dbReference type="Google" id="ProtNLM"/>
    </source>
</evidence>
<organism evidence="2 3">
    <name type="scientific">Paenibacillus sambharensis</name>
    <dbReference type="NCBI Taxonomy" id="1803190"/>
    <lineage>
        <taxon>Bacteria</taxon>
        <taxon>Bacillati</taxon>
        <taxon>Bacillota</taxon>
        <taxon>Bacilli</taxon>
        <taxon>Bacillales</taxon>
        <taxon>Paenibacillaceae</taxon>
        <taxon>Paenibacillus</taxon>
    </lineage>
</organism>
<dbReference type="InterPro" id="IPR025618">
    <property type="entry name" value="YtpI"/>
</dbReference>
<feature type="transmembrane region" description="Helical" evidence="1">
    <location>
        <begin position="44"/>
        <end position="62"/>
    </location>
</feature>
<sequence length="94" mass="10628">MEIIQWIVIAGIILALILSVYNSWKARRSSEHKVRALYAAKMNIYMGIMLILMAVIQILMFTGDTVRVVIGSVFLLLGLFNLFAGIRNHSIFSK</sequence>
<protein>
    <recommendedName>
        <fullName evidence="4">YtpI-like protein</fullName>
    </recommendedName>
</protein>
<reference evidence="2 3" key="1">
    <citation type="submission" date="2018-06" db="EMBL/GenBank/DDBJ databases">
        <title>Paenibacillus imtechensis sp. nov.</title>
        <authorList>
            <person name="Pinnaka A.K."/>
            <person name="Singh H."/>
            <person name="Kaur M."/>
        </authorList>
    </citation>
    <scope>NUCLEOTIDE SEQUENCE [LARGE SCALE GENOMIC DNA]</scope>
    <source>
        <strain evidence="2 3">SMB1</strain>
    </source>
</reference>
<keyword evidence="1" id="KW-1133">Transmembrane helix</keyword>
<feature type="transmembrane region" description="Helical" evidence="1">
    <location>
        <begin position="6"/>
        <end position="24"/>
    </location>
</feature>
<dbReference type="OrthoDB" id="2990512at2"/>